<evidence type="ECO:0000313" key="7">
    <source>
        <dbReference type="Proteomes" id="UP000612233"/>
    </source>
</evidence>
<sequence length="302" mass="33252">MKKSISALLLGLLALLSNCASKHEQSAEATTDTETVVAGNAQDESAKKEAEADYAAPAESSDEVHFTPPAAPTSTAPRPRLLIYHAELRLRVENVARTTGQLDSLVRRSGGYLSAAAETRDEDGRNEWRQEMTIRVRPGGFQSLLSSISRLGTVEIKKLSTDDVTAQHADITARLATKRAVEQRYVALLQQAKRIKDVLDIEEKIGEVREEIESTESRLKTLNDEVAYSTITLTCYQPLAQPTPNAPIVSLGSRLLEGLYDGWSLLTELLVSLVSSWPLLLLAGVVSWLVYRRWRRARAAKG</sequence>
<feature type="transmembrane region" description="Helical" evidence="3">
    <location>
        <begin position="269"/>
        <end position="291"/>
    </location>
</feature>
<feature type="chain" id="PRO_5037573318" evidence="4">
    <location>
        <begin position="23"/>
        <end position="302"/>
    </location>
</feature>
<evidence type="ECO:0000256" key="3">
    <source>
        <dbReference type="SAM" id="Phobius"/>
    </source>
</evidence>
<feature type="compositionally biased region" description="Low complexity" evidence="2">
    <location>
        <begin position="27"/>
        <end position="38"/>
    </location>
</feature>
<evidence type="ECO:0000256" key="2">
    <source>
        <dbReference type="SAM" id="MobiDB-lite"/>
    </source>
</evidence>
<keyword evidence="3" id="KW-0472">Membrane</keyword>
<keyword evidence="3" id="KW-1133">Transmembrane helix</keyword>
<feature type="region of interest" description="Disordered" evidence="2">
    <location>
        <begin position="26"/>
        <end position="78"/>
    </location>
</feature>
<feature type="signal peptide" evidence="4">
    <location>
        <begin position="1"/>
        <end position="22"/>
    </location>
</feature>
<gene>
    <name evidence="6" type="ORF">IC235_07640</name>
</gene>
<keyword evidence="7" id="KW-1185">Reference proteome</keyword>
<evidence type="ECO:0000256" key="4">
    <source>
        <dbReference type="SAM" id="SignalP"/>
    </source>
</evidence>
<proteinExistence type="predicted"/>
<keyword evidence="4" id="KW-0732">Signal</keyword>
<evidence type="ECO:0000256" key="1">
    <source>
        <dbReference type="SAM" id="Coils"/>
    </source>
</evidence>
<dbReference type="EMBL" id="JACXAD010000007">
    <property type="protein sequence ID" value="MBD2767762.1"/>
    <property type="molecule type" value="Genomic_DNA"/>
</dbReference>
<dbReference type="AlphaFoldDB" id="A0A927BCX9"/>
<accession>A0A927BCX9</accession>
<dbReference type="Proteomes" id="UP000612233">
    <property type="component" value="Unassembled WGS sequence"/>
</dbReference>
<comment type="caution">
    <text evidence="6">The sequence shown here is derived from an EMBL/GenBank/DDBJ whole genome shotgun (WGS) entry which is preliminary data.</text>
</comment>
<protein>
    <submittedName>
        <fullName evidence="6">DUF4349 domain-containing protein</fullName>
    </submittedName>
</protein>
<name>A0A927BCX9_9BACT</name>
<dbReference type="Pfam" id="PF14257">
    <property type="entry name" value="DUF4349"/>
    <property type="match status" value="1"/>
</dbReference>
<dbReference type="InterPro" id="IPR025645">
    <property type="entry name" value="DUF4349"/>
</dbReference>
<reference evidence="6" key="1">
    <citation type="submission" date="2020-09" db="EMBL/GenBank/DDBJ databases">
        <authorList>
            <person name="Kim M.K."/>
        </authorList>
    </citation>
    <scope>NUCLEOTIDE SEQUENCE</scope>
    <source>
        <strain evidence="6">BT664</strain>
    </source>
</reference>
<keyword evidence="3" id="KW-0812">Transmembrane</keyword>
<organism evidence="6 7">
    <name type="scientific">Hymenobacter montanus</name>
    <dbReference type="NCBI Taxonomy" id="2771359"/>
    <lineage>
        <taxon>Bacteria</taxon>
        <taxon>Pseudomonadati</taxon>
        <taxon>Bacteroidota</taxon>
        <taxon>Cytophagia</taxon>
        <taxon>Cytophagales</taxon>
        <taxon>Hymenobacteraceae</taxon>
        <taxon>Hymenobacter</taxon>
    </lineage>
</organism>
<keyword evidence="1" id="KW-0175">Coiled coil</keyword>
<evidence type="ECO:0000259" key="5">
    <source>
        <dbReference type="Pfam" id="PF14257"/>
    </source>
</evidence>
<evidence type="ECO:0000313" key="6">
    <source>
        <dbReference type="EMBL" id="MBD2767762.1"/>
    </source>
</evidence>
<feature type="domain" description="DUF4349" evidence="5">
    <location>
        <begin position="80"/>
        <end position="291"/>
    </location>
</feature>
<feature type="coiled-coil region" evidence="1">
    <location>
        <begin position="198"/>
        <end position="225"/>
    </location>
</feature>
<dbReference type="RefSeq" id="WP_191004584.1">
    <property type="nucleotide sequence ID" value="NZ_JACXAD010000007.1"/>
</dbReference>